<sequence length="361" mass="41841">MKIIKLIIIIGIVLIGFIIVVKMVPSERFYPKEALSGERFVYEHLYEKNGLLKTDLSDQSDTYLSESIGLWMDYLVEKNDQEAFDEQFDVLTNHFMKESTLIPWLIKEDYLAPANALIDDLRIMKALYHAGEKWNNKTYLKTANKIGEALVQYNMQDETFINHVDLSSHVKGDFLTLSYLVPEALDEMHNQNIISENQYKVNRSILLNAPISEAGFFPQNYYPNDQRYEYDSEVNLIDQYYIGYHRALWGGDVSSLITFTKETLNQYDGKLFGRFSSETKQPTVQYEGTSVYALAILMCLEIGEKDLARELYDRMKEYQIRDESSEYDGGYIELTSLKTHAFDNLLPLIAERKGIDEGVFE</sequence>
<feature type="transmembrane region" description="Helical" evidence="4">
    <location>
        <begin position="6"/>
        <end position="24"/>
    </location>
</feature>
<protein>
    <recommendedName>
        <fullName evidence="7">Glycosyl hydrolase family 8</fullName>
    </recommendedName>
</protein>
<keyword evidence="2" id="KW-0378">Hydrolase</keyword>
<dbReference type="Pfam" id="PF01270">
    <property type="entry name" value="Glyco_hydro_8"/>
    <property type="match status" value="1"/>
</dbReference>
<reference evidence="5 6" key="1">
    <citation type="submission" date="2021-05" db="EMBL/GenBank/DDBJ databases">
        <title>Ornithinibacillus massiliensis sp. nov.</title>
        <authorList>
            <person name="Iwaza R."/>
            <person name="Lagier J.-C."/>
            <person name="Raoult D."/>
        </authorList>
    </citation>
    <scope>NUCLEOTIDE SEQUENCE [LARGE SCALE GENOMIC DNA]</scope>
    <source>
        <strain evidence="5 6">Marseille-P3601</strain>
    </source>
</reference>
<keyword evidence="4" id="KW-1133">Transmembrane helix</keyword>
<evidence type="ECO:0000256" key="3">
    <source>
        <dbReference type="ARBA" id="ARBA00023295"/>
    </source>
</evidence>
<dbReference type="SUPFAM" id="SSF48208">
    <property type="entry name" value="Six-hairpin glycosidases"/>
    <property type="match status" value="1"/>
</dbReference>
<organism evidence="5 6">
    <name type="scientific">Ornithinibacillus massiliensis</name>
    <dbReference type="NCBI Taxonomy" id="1944633"/>
    <lineage>
        <taxon>Bacteria</taxon>
        <taxon>Bacillati</taxon>
        <taxon>Bacillota</taxon>
        <taxon>Bacilli</taxon>
        <taxon>Bacillales</taxon>
        <taxon>Bacillaceae</taxon>
        <taxon>Ornithinibacillus</taxon>
    </lineage>
</organism>
<comment type="caution">
    <text evidence="5">The sequence shown here is derived from an EMBL/GenBank/DDBJ whole genome shotgun (WGS) entry which is preliminary data.</text>
</comment>
<dbReference type="InterPro" id="IPR008928">
    <property type="entry name" value="6-hairpin_glycosidase_sf"/>
</dbReference>
<dbReference type="Gene3D" id="1.50.10.10">
    <property type="match status" value="1"/>
</dbReference>
<gene>
    <name evidence="5" type="ORF">KGF86_11045</name>
</gene>
<proteinExistence type="inferred from homology"/>
<dbReference type="InterPro" id="IPR012341">
    <property type="entry name" value="6hp_glycosidase-like_sf"/>
</dbReference>
<evidence type="ECO:0000313" key="6">
    <source>
        <dbReference type="Proteomes" id="UP000681870"/>
    </source>
</evidence>
<keyword evidence="4" id="KW-0472">Membrane</keyword>
<dbReference type="InterPro" id="IPR002037">
    <property type="entry name" value="Glyco_hydro_8"/>
</dbReference>
<evidence type="ECO:0000256" key="4">
    <source>
        <dbReference type="SAM" id="Phobius"/>
    </source>
</evidence>
<dbReference type="Proteomes" id="UP000681870">
    <property type="component" value="Unassembled WGS sequence"/>
</dbReference>
<evidence type="ECO:0000256" key="2">
    <source>
        <dbReference type="ARBA" id="ARBA00022801"/>
    </source>
</evidence>
<evidence type="ECO:0008006" key="7">
    <source>
        <dbReference type="Google" id="ProtNLM"/>
    </source>
</evidence>
<keyword evidence="3" id="KW-0326">Glycosidase</keyword>
<name>A0ABS5MEJ4_9BACI</name>
<evidence type="ECO:0000256" key="1">
    <source>
        <dbReference type="ARBA" id="ARBA00009209"/>
    </source>
</evidence>
<accession>A0ABS5MEJ4</accession>
<dbReference type="RefSeq" id="WP_211741907.1">
    <property type="nucleotide sequence ID" value="NZ_JAGXBY010000003.1"/>
</dbReference>
<evidence type="ECO:0000313" key="5">
    <source>
        <dbReference type="EMBL" id="MBS3680753.1"/>
    </source>
</evidence>
<comment type="similarity">
    <text evidence="1">Belongs to the glycosyl hydrolase 8 (cellulase D) family.</text>
</comment>
<keyword evidence="6" id="KW-1185">Reference proteome</keyword>
<dbReference type="EMBL" id="JAGXBY010000003">
    <property type="protein sequence ID" value="MBS3680753.1"/>
    <property type="molecule type" value="Genomic_DNA"/>
</dbReference>
<keyword evidence="4" id="KW-0812">Transmembrane</keyword>